<feature type="transmembrane region" description="Helical" evidence="6">
    <location>
        <begin position="364"/>
        <end position="384"/>
    </location>
</feature>
<dbReference type="RefSeq" id="WP_241682824.1">
    <property type="nucleotide sequence ID" value="NZ_JBHSXE010000001.1"/>
</dbReference>
<feature type="transmembrane region" description="Helical" evidence="6">
    <location>
        <begin position="209"/>
        <end position="230"/>
    </location>
</feature>
<feature type="transmembrane region" description="Helical" evidence="6">
    <location>
        <begin position="242"/>
        <end position="261"/>
    </location>
</feature>
<evidence type="ECO:0000256" key="3">
    <source>
        <dbReference type="ARBA" id="ARBA00022692"/>
    </source>
</evidence>
<feature type="transmembrane region" description="Helical" evidence="6">
    <location>
        <begin position="273"/>
        <end position="292"/>
    </location>
</feature>
<keyword evidence="4 6" id="KW-1133">Transmembrane helix</keyword>
<keyword evidence="5 6" id="KW-0472">Membrane</keyword>
<dbReference type="PANTHER" id="PTHR43124:SF3">
    <property type="entry name" value="CHLORAMPHENICOL EFFLUX PUMP RV0191"/>
    <property type="match status" value="1"/>
</dbReference>
<feature type="domain" description="Major facilitator superfamily (MFS) profile" evidence="7">
    <location>
        <begin position="7"/>
        <end position="391"/>
    </location>
</feature>
<dbReference type="Proteomes" id="UP001596380">
    <property type="component" value="Unassembled WGS sequence"/>
</dbReference>
<evidence type="ECO:0000256" key="1">
    <source>
        <dbReference type="ARBA" id="ARBA00004651"/>
    </source>
</evidence>
<evidence type="ECO:0000256" key="5">
    <source>
        <dbReference type="ARBA" id="ARBA00023136"/>
    </source>
</evidence>
<gene>
    <name evidence="8" type="ORF">ACFQKB_01085</name>
</gene>
<evidence type="ECO:0000313" key="9">
    <source>
        <dbReference type="Proteomes" id="UP001596380"/>
    </source>
</evidence>
<dbReference type="NCBIfam" id="NF033135">
    <property type="entry name" value="cmx_cmrA"/>
    <property type="match status" value="1"/>
</dbReference>
<feature type="transmembrane region" description="Helical" evidence="6">
    <location>
        <begin position="73"/>
        <end position="92"/>
    </location>
</feature>
<dbReference type="SUPFAM" id="SSF103473">
    <property type="entry name" value="MFS general substrate transporter"/>
    <property type="match status" value="1"/>
</dbReference>
<evidence type="ECO:0000256" key="2">
    <source>
        <dbReference type="ARBA" id="ARBA00022475"/>
    </source>
</evidence>
<dbReference type="InterPro" id="IPR011701">
    <property type="entry name" value="MFS"/>
</dbReference>
<comment type="subcellular location">
    <subcellularLocation>
        <location evidence="1">Cell membrane</location>
        <topology evidence="1">Multi-pass membrane protein</topology>
    </subcellularLocation>
</comment>
<protein>
    <submittedName>
        <fullName evidence="8">Cmx/CmrA family chloramphenicol efflux MFS transporter</fullName>
    </submittedName>
</protein>
<dbReference type="Gene3D" id="1.20.1250.20">
    <property type="entry name" value="MFS general substrate transporter like domains"/>
    <property type="match status" value="1"/>
</dbReference>
<feature type="transmembrane region" description="Helical" evidence="6">
    <location>
        <begin position="98"/>
        <end position="119"/>
    </location>
</feature>
<accession>A0ABW2CBT8</accession>
<dbReference type="PROSITE" id="PS50850">
    <property type="entry name" value="MFS"/>
    <property type="match status" value="1"/>
</dbReference>
<proteinExistence type="predicted"/>
<comment type="caution">
    <text evidence="8">The sequence shown here is derived from an EMBL/GenBank/DDBJ whole genome shotgun (WGS) entry which is preliminary data.</text>
</comment>
<evidence type="ECO:0000256" key="6">
    <source>
        <dbReference type="SAM" id="Phobius"/>
    </source>
</evidence>
<name>A0ABW2CBT8_9ACTN</name>
<evidence type="ECO:0000256" key="4">
    <source>
        <dbReference type="ARBA" id="ARBA00022989"/>
    </source>
</evidence>
<dbReference type="InterPro" id="IPR020846">
    <property type="entry name" value="MFS_dom"/>
</dbReference>
<evidence type="ECO:0000259" key="7">
    <source>
        <dbReference type="PROSITE" id="PS50850"/>
    </source>
</evidence>
<feature type="transmembrane region" description="Helical" evidence="6">
    <location>
        <begin position="161"/>
        <end position="183"/>
    </location>
</feature>
<sequence length="404" mass="40659">MHRMPPAVHVLGLAIFAMGTSEFMLSGLLPDLAADLGVSVPDAGLLISAFAVGMVVGAPVLALATLRLPRRTTLLAFLGAFVLAHVAGALAPGYAPLFATRVAGAFVYAGFFGVAAVTAADMVPAGARGRALAIVTAGITLATVLGVPAGTLISQYADWRAAFWTVAALSAIAMIGVFAAVPAKSRTGPERRATSLRDELRPMRDGRIWVAYAIVALSFSSMMATFSYLGALLTGTTGLPEAWVPAVLALFGVGSLIGIAAGGRIADARPHALLAAGMAGVVAISAALALLASVPAAVIVLVPLLGAAGMATNPAANVLVYARAGHGRTLPGASVTSAFNVGNTLAPWLGGLVIGAGFGYRSVGWVGAAMALAALAAVALSHTLQTRTPARARETTAKRVPART</sequence>
<feature type="transmembrane region" description="Helical" evidence="6">
    <location>
        <begin position="43"/>
        <end position="66"/>
    </location>
</feature>
<dbReference type="InterPro" id="IPR050189">
    <property type="entry name" value="MFS_Efflux_Transporters"/>
</dbReference>
<dbReference type="InterPro" id="IPR036259">
    <property type="entry name" value="MFS_trans_sf"/>
</dbReference>
<dbReference type="EMBL" id="JBHSXS010000001">
    <property type="protein sequence ID" value="MFC6878351.1"/>
    <property type="molecule type" value="Genomic_DNA"/>
</dbReference>
<evidence type="ECO:0000313" key="8">
    <source>
        <dbReference type="EMBL" id="MFC6878351.1"/>
    </source>
</evidence>
<dbReference type="PANTHER" id="PTHR43124">
    <property type="entry name" value="PURINE EFFLUX PUMP PBUE"/>
    <property type="match status" value="1"/>
</dbReference>
<keyword evidence="9" id="KW-1185">Reference proteome</keyword>
<keyword evidence="2" id="KW-1003">Cell membrane</keyword>
<dbReference type="CDD" id="cd17324">
    <property type="entry name" value="MFS_NepI_like"/>
    <property type="match status" value="1"/>
</dbReference>
<feature type="transmembrane region" description="Helical" evidence="6">
    <location>
        <begin position="298"/>
        <end position="322"/>
    </location>
</feature>
<reference evidence="9" key="1">
    <citation type="journal article" date="2019" name="Int. J. Syst. Evol. Microbiol.">
        <title>The Global Catalogue of Microorganisms (GCM) 10K type strain sequencing project: providing services to taxonomists for standard genome sequencing and annotation.</title>
        <authorList>
            <consortium name="The Broad Institute Genomics Platform"/>
            <consortium name="The Broad Institute Genome Sequencing Center for Infectious Disease"/>
            <person name="Wu L."/>
            <person name="Ma J."/>
        </authorList>
    </citation>
    <scope>NUCLEOTIDE SEQUENCE [LARGE SCALE GENOMIC DNA]</scope>
    <source>
        <strain evidence="9">JCM 3369</strain>
    </source>
</reference>
<feature type="transmembrane region" description="Helical" evidence="6">
    <location>
        <begin position="334"/>
        <end position="358"/>
    </location>
</feature>
<organism evidence="8 9">
    <name type="scientific">Actinomadura yumaensis</name>
    <dbReference type="NCBI Taxonomy" id="111807"/>
    <lineage>
        <taxon>Bacteria</taxon>
        <taxon>Bacillati</taxon>
        <taxon>Actinomycetota</taxon>
        <taxon>Actinomycetes</taxon>
        <taxon>Streptosporangiales</taxon>
        <taxon>Thermomonosporaceae</taxon>
        <taxon>Actinomadura</taxon>
    </lineage>
</organism>
<dbReference type="Pfam" id="PF07690">
    <property type="entry name" value="MFS_1"/>
    <property type="match status" value="1"/>
</dbReference>
<feature type="transmembrane region" description="Helical" evidence="6">
    <location>
        <begin position="131"/>
        <end position="149"/>
    </location>
</feature>
<keyword evidence="3 6" id="KW-0812">Transmembrane</keyword>